<name>A0AA40DVD7_9PEZI</name>
<dbReference type="Pfam" id="PF25324">
    <property type="entry name" value="DUF7881"/>
    <property type="match status" value="1"/>
</dbReference>
<sequence length="132" mass="14807">MSGERLRALARDVFIYDLQDFDTLLGGLVLTAGVTNTNFYTMVNIIINVSPQGPFFLQDDNATTVAQDTQALLPGRYFVVADGTIQNGLLLRDDIHTLFDFYDFSIYPDDGYKIVCFQTTIISQELSSMLVF</sequence>
<reference evidence="2" key="1">
    <citation type="submission" date="2023-06" db="EMBL/GenBank/DDBJ databases">
        <title>Genome-scale phylogeny and comparative genomics of the fungal order Sordariales.</title>
        <authorList>
            <consortium name="Lawrence Berkeley National Laboratory"/>
            <person name="Hensen N."/>
            <person name="Bonometti L."/>
            <person name="Westerberg I."/>
            <person name="Brannstrom I.O."/>
            <person name="Guillou S."/>
            <person name="Cros-Aarteil S."/>
            <person name="Calhoun S."/>
            <person name="Haridas S."/>
            <person name="Kuo A."/>
            <person name="Mondo S."/>
            <person name="Pangilinan J."/>
            <person name="Riley R."/>
            <person name="Labutti K."/>
            <person name="Andreopoulos B."/>
            <person name="Lipzen A."/>
            <person name="Chen C."/>
            <person name="Yanf M."/>
            <person name="Daum C."/>
            <person name="Ng V."/>
            <person name="Clum A."/>
            <person name="Steindorff A."/>
            <person name="Ohm R."/>
            <person name="Martin F."/>
            <person name="Silar P."/>
            <person name="Natvig D."/>
            <person name="Lalanne C."/>
            <person name="Gautier V."/>
            <person name="Ament-Velasquez S.L."/>
            <person name="Kruys A."/>
            <person name="Hutchinson M.I."/>
            <person name="Powell A.J."/>
            <person name="Barry K."/>
            <person name="Miller A.N."/>
            <person name="Grigoriev I.V."/>
            <person name="Debuchy R."/>
            <person name="Gladieux P."/>
            <person name="Thoren M.H."/>
            <person name="Johannesson H."/>
        </authorList>
    </citation>
    <scope>NUCLEOTIDE SEQUENCE</scope>
    <source>
        <strain evidence="2">SMH4607-1</strain>
    </source>
</reference>
<evidence type="ECO:0000313" key="3">
    <source>
        <dbReference type="Proteomes" id="UP001172102"/>
    </source>
</evidence>
<keyword evidence="3" id="KW-1185">Reference proteome</keyword>
<organism evidence="2 3">
    <name type="scientific">Lasiosphaeris hirsuta</name>
    <dbReference type="NCBI Taxonomy" id="260670"/>
    <lineage>
        <taxon>Eukaryota</taxon>
        <taxon>Fungi</taxon>
        <taxon>Dikarya</taxon>
        <taxon>Ascomycota</taxon>
        <taxon>Pezizomycotina</taxon>
        <taxon>Sordariomycetes</taxon>
        <taxon>Sordariomycetidae</taxon>
        <taxon>Sordariales</taxon>
        <taxon>Lasiosphaeriaceae</taxon>
        <taxon>Lasiosphaeris</taxon>
    </lineage>
</organism>
<protein>
    <recommendedName>
        <fullName evidence="1">DUF7881 domain-containing protein</fullName>
    </recommendedName>
</protein>
<dbReference type="Proteomes" id="UP001172102">
    <property type="component" value="Unassembled WGS sequence"/>
</dbReference>
<dbReference type="InterPro" id="IPR057203">
    <property type="entry name" value="DUF7881"/>
</dbReference>
<comment type="caution">
    <text evidence="2">The sequence shown here is derived from an EMBL/GenBank/DDBJ whole genome shotgun (WGS) entry which is preliminary data.</text>
</comment>
<evidence type="ECO:0000259" key="1">
    <source>
        <dbReference type="Pfam" id="PF25324"/>
    </source>
</evidence>
<proteinExistence type="predicted"/>
<evidence type="ECO:0000313" key="2">
    <source>
        <dbReference type="EMBL" id="KAK0714892.1"/>
    </source>
</evidence>
<accession>A0AA40DVD7</accession>
<gene>
    <name evidence="2" type="ORF">B0H67DRAFT_553521</name>
</gene>
<dbReference type="AlphaFoldDB" id="A0AA40DVD7"/>
<dbReference type="EMBL" id="JAUKUA010000004">
    <property type="protein sequence ID" value="KAK0714892.1"/>
    <property type="molecule type" value="Genomic_DNA"/>
</dbReference>
<feature type="domain" description="DUF7881" evidence="1">
    <location>
        <begin position="11"/>
        <end position="86"/>
    </location>
</feature>